<proteinExistence type="predicted"/>
<reference evidence="1" key="1">
    <citation type="journal article" date="2019" name="bioRxiv">
        <title>The Genome of the Zebra Mussel, Dreissena polymorpha: A Resource for Invasive Species Research.</title>
        <authorList>
            <person name="McCartney M.A."/>
            <person name="Auch B."/>
            <person name="Kono T."/>
            <person name="Mallez S."/>
            <person name="Zhang Y."/>
            <person name="Obille A."/>
            <person name="Becker A."/>
            <person name="Abrahante J.E."/>
            <person name="Garbe J."/>
            <person name="Badalamenti J.P."/>
            <person name="Herman A."/>
            <person name="Mangelson H."/>
            <person name="Liachko I."/>
            <person name="Sullivan S."/>
            <person name="Sone E.D."/>
            <person name="Koren S."/>
            <person name="Silverstein K.A.T."/>
            <person name="Beckman K.B."/>
            <person name="Gohl D.M."/>
        </authorList>
    </citation>
    <scope>NUCLEOTIDE SEQUENCE</scope>
    <source>
        <strain evidence="1">Duluth1</strain>
        <tissue evidence="1">Whole animal</tissue>
    </source>
</reference>
<evidence type="ECO:0000313" key="2">
    <source>
        <dbReference type="Proteomes" id="UP000828390"/>
    </source>
</evidence>
<sequence length="91" mass="10042">MIFFGMMSPMMSFEGTDQSLNICAVSGGAGQSLTLINKHRGVLGVLGGTGQSLTLINKHRWYWSVTDHDQQRRLEQMTQGSEVVDVELQKG</sequence>
<dbReference type="EMBL" id="JAIWYP010000010">
    <property type="protein sequence ID" value="KAH3750277.1"/>
    <property type="molecule type" value="Genomic_DNA"/>
</dbReference>
<accession>A0A9D4DLJ4</accession>
<gene>
    <name evidence="1" type="ORF">DPMN_184797</name>
</gene>
<name>A0A9D4DLJ4_DREPO</name>
<dbReference type="Proteomes" id="UP000828390">
    <property type="component" value="Unassembled WGS sequence"/>
</dbReference>
<comment type="caution">
    <text evidence="1">The sequence shown here is derived from an EMBL/GenBank/DDBJ whole genome shotgun (WGS) entry which is preliminary data.</text>
</comment>
<reference evidence="1" key="2">
    <citation type="submission" date="2020-11" db="EMBL/GenBank/DDBJ databases">
        <authorList>
            <person name="McCartney M.A."/>
            <person name="Auch B."/>
            <person name="Kono T."/>
            <person name="Mallez S."/>
            <person name="Becker A."/>
            <person name="Gohl D.M."/>
            <person name="Silverstein K.A.T."/>
            <person name="Koren S."/>
            <person name="Bechman K.B."/>
            <person name="Herman A."/>
            <person name="Abrahante J.E."/>
            <person name="Garbe J."/>
        </authorList>
    </citation>
    <scope>NUCLEOTIDE SEQUENCE</scope>
    <source>
        <strain evidence="1">Duluth1</strain>
        <tissue evidence="1">Whole animal</tissue>
    </source>
</reference>
<dbReference type="AlphaFoldDB" id="A0A9D4DLJ4"/>
<protein>
    <submittedName>
        <fullName evidence="1">Uncharacterized protein</fullName>
    </submittedName>
</protein>
<evidence type="ECO:0000313" key="1">
    <source>
        <dbReference type="EMBL" id="KAH3750277.1"/>
    </source>
</evidence>
<organism evidence="1 2">
    <name type="scientific">Dreissena polymorpha</name>
    <name type="common">Zebra mussel</name>
    <name type="synonym">Mytilus polymorpha</name>
    <dbReference type="NCBI Taxonomy" id="45954"/>
    <lineage>
        <taxon>Eukaryota</taxon>
        <taxon>Metazoa</taxon>
        <taxon>Spiralia</taxon>
        <taxon>Lophotrochozoa</taxon>
        <taxon>Mollusca</taxon>
        <taxon>Bivalvia</taxon>
        <taxon>Autobranchia</taxon>
        <taxon>Heteroconchia</taxon>
        <taxon>Euheterodonta</taxon>
        <taxon>Imparidentia</taxon>
        <taxon>Neoheterodontei</taxon>
        <taxon>Myida</taxon>
        <taxon>Dreissenoidea</taxon>
        <taxon>Dreissenidae</taxon>
        <taxon>Dreissena</taxon>
    </lineage>
</organism>
<keyword evidence="2" id="KW-1185">Reference proteome</keyword>